<evidence type="ECO:0000256" key="2">
    <source>
        <dbReference type="SAM" id="Phobius"/>
    </source>
</evidence>
<feature type="signal peptide" evidence="3">
    <location>
        <begin position="1"/>
        <end position="24"/>
    </location>
</feature>
<sequence length="242" mass="27323">MLLSSSLPTALVAVLLALSTCVSAVKQTHPEIREKHDIKIDYKFPDNELLIFPSGKTGKVKFTLTNLSKEKITVFKVTTTYTKPKDFTKKVSLSPSMDLSFTLVPNKPITYNHVFATDIEAQKANLQIAFDCDDFHGSDDPYRIIAMNTPVEVIFSDSLFDLKSIMMYIFSTTLFGLVSYLFYTVFFYKDTSKIVKTKKPRPAPSPSQSKSDLSTELDPEWISGHTLQKDTKVSTPKIKKRK</sequence>
<dbReference type="HOGENOM" id="CLU_1147002_0_0_1"/>
<dbReference type="InParanoid" id="F4P5V6"/>
<organism evidence="4 5">
    <name type="scientific">Batrachochytrium dendrobatidis (strain JAM81 / FGSC 10211)</name>
    <name type="common">Frog chytrid fungus</name>
    <dbReference type="NCBI Taxonomy" id="684364"/>
    <lineage>
        <taxon>Eukaryota</taxon>
        <taxon>Fungi</taxon>
        <taxon>Fungi incertae sedis</taxon>
        <taxon>Chytridiomycota</taxon>
        <taxon>Chytridiomycota incertae sedis</taxon>
        <taxon>Chytridiomycetes</taxon>
        <taxon>Rhizophydiales</taxon>
        <taxon>Rhizophydiales incertae sedis</taxon>
        <taxon>Batrachochytrium</taxon>
    </lineage>
</organism>
<dbReference type="OrthoDB" id="1926781at2759"/>
<evidence type="ECO:0000256" key="1">
    <source>
        <dbReference type="SAM" id="MobiDB-lite"/>
    </source>
</evidence>
<keyword evidence="3" id="KW-0732">Signal</keyword>
<gene>
    <name evidence="4" type="ORF">BATDEDRAFT_89566</name>
</gene>
<dbReference type="RefSeq" id="XP_006680073.1">
    <property type="nucleotide sequence ID" value="XM_006680010.1"/>
</dbReference>
<keyword evidence="5" id="KW-1185">Reference proteome</keyword>
<keyword evidence="2" id="KW-0472">Membrane</keyword>
<evidence type="ECO:0008006" key="6">
    <source>
        <dbReference type="Google" id="ProtNLM"/>
    </source>
</evidence>
<evidence type="ECO:0000313" key="4">
    <source>
        <dbReference type="EMBL" id="EGF79246.1"/>
    </source>
</evidence>
<evidence type="ECO:0000313" key="5">
    <source>
        <dbReference type="Proteomes" id="UP000007241"/>
    </source>
</evidence>
<dbReference type="Proteomes" id="UP000007241">
    <property type="component" value="Unassembled WGS sequence"/>
</dbReference>
<feature type="region of interest" description="Disordered" evidence="1">
    <location>
        <begin position="197"/>
        <end position="242"/>
    </location>
</feature>
<keyword evidence="2" id="KW-1133">Transmembrane helix</keyword>
<name>F4P5V6_BATDJ</name>
<dbReference type="AlphaFoldDB" id="F4P5V6"/>
<proteinExistence type="predicted"/>
<reference evidence="4 5" key="1">
    <citation type="submission" date="2009-12" db="EMBL/GenBank/DDBJ databases">
        <title>The draft genome of Batrachochytrium dendrobatidis.</title>
        <authorList>
            <consortium name="US DOE Joint Genome Institute (JGI-PGF)"/>
            <person name="Kuo A."/>
            <person name="Salamov A."/>
            <person name="Schmutz J."/>
            <person name="Lucas S."/>
            <person name="Pitluck S."/>
            <person name="Rosenblum E."/>
            <person name="Stajich J."/>
            <person name="Eisen M."/>
            <person name="Grigoriev I.V."/>
        </authorList>
    </citation>
    <scope>NUCLEOTIDE SEQUENCE [LARGE SCALE GENOMIC DNA]</scope>
    <source>
        <strain evidence="5">JAM81 / FGSC 10211</strain>
    </source>
</reference>
<dbReference type="GeneID" id="18243538"/>
<dbReference type="EMBL" id="GL882886">
    <property type="protein sequence ID" value="EGF79246.1"/>
    <property type="molecule type" value="Genomic_DNA"/>
</dbReference>
<dbReference type="GO" id="GO:0005783">
    <property type="term" value="C:endoplasmic reticulum"/>
    <property type="evidence" value="ECO:0000318"/>
    <property type="project" value="GO_Central"/>
</dbReference>
<dbReference type="PANTHER" id="PTHR12924:SF0">
    <property type="entry name" value="TRANSLOCON-ASSOCIATED PROTEIN SUBUNIT ALPHA"/>
    <property type="match status" value="1"/>
</dbReference>
<accession>F4P5V6</accession>
<protein>
    <recommendedName>
        <fullName evidence="6">Translocon-associated protein subunit alpha</fullName>
    </recommendedName>
</protein>
<keyword evidence="2" id="KW-0812">Transmembrane</keyword>
<feature type="chain" id="PRO_5003312802" description="Translocon-associated protein subunit alpha" evidence="3">
    <location>
        <begin position="25"/>
        <end position="242"/>
    </location>
</feature>
<evidence type="ECO:0000256" key="3">
    <source>
        <dbReference type="SAM" id="SignalP"/>
    </source>
</evidence>
<feature type="transmembrane region" description="Helical" evidence="2">
    <location>
        <begin position="165"/>
        <end position="188"/>
    </location>
</feature>
<dbReference type="PANTHER" id="PTHR12924">
    <property type="entry name" value="TRANSLOCON-ASSOCIATED PROTEIN, ALPHA SUBUNIT"/>
    <property type="match status" value="1"/>
</dbReference>